<evidence type="ECO:0000313" key="2">
    <source>
        <dbReference type="EMBL" id="GBP36186.1"/>
    </source>
</evidence>
<reference evidence="2 3" key="1">
    <citation type="journal article" date="2019" name="Commun. Biol.">
        <title>The bagworm genome reveals a unique fibroin gene that provides high tensile strength.</title>
        <authorList>
            <person name="Kono N."/>
            <person name="Nakamura H."/>
            <person name="Ohtoshi R."/>
            <person name="Tomita M."/>
            <person name="Numata K."/>
            <person name="Arakawa K."/>
        </authorList>
    </citation>
    <scope>NUCLEOTIDE SEQUENCE [LARGE SCALE GENOMIC DNA]</scope>
</reference>
<name>A0A4C1VBM3_EUMVA</name>
<proteinExistence type="predicted"/>
<evidence type="ECO:0000256" key="1">
    <source>
        <dbReference type="SAM" id="MobiDB-lite"/>
    </source>
</evidence>
<dbReference type="EMBL" id="BGZK01000315">
    <property type="protein sequence ID" value="GBP36186.1"/>
    <property type="molecule type" value="Genomic_DNA"/>
</dbReference>
<gene>
    <name evidence="2" type="ORF">EVAR_4330_1</name>
</gene>
<keyword evidence="3" id="KW-1185">Reference proteome</keyword>
<feature type="region of interest" description="Disordered" evidence="1">
    <location>
        <begin position="103"/>
        <end position="131"/>
    </location>
</feature>
<dbReference type="AlphaFoldDB" id="A0A4C1VBM3"/>
<evidence type="ECO:0000313" key="3">
    <source>
        <dbReference type="Proteomes" id="UP000299102"/>
    </source>
</evidence>
<sequence>MSHRTRESPPNALRLSHSTMIGLPRSTRELVHSLQMYCKLFIIEEHCACESPEYSWSPPLMHTCDSGGLISKLPASWAGIVYLMYLADGWQWATRALTHWTKREQSNPAHSGSNERLLTTRPPPRRFKSGTGRGIRRYRQIYRGLADARTRGGPPTPFRRQWAPRTAATMLRRIT</sequence>
<comment type="caution">
    <text evidence="2">The sequence shown here is derived from an EMBL/GenBank/DDBJ whole genome shotgun (WGS) entry which is preliminary data.</text>
</comment>
<protein>
    <submittedName>
        <fullName evidence="2">Uncharacterized protein</fullName>
    </submittedName>
</protein>
<accession>A0A4C1VBM3</accession>
<organism evidence="2 3">
    <name type="scientific">Eumeta variegata</name>
    <name type="common">Bagworm moth</name>
    <name type="synonym">Eumeta japonica</name>
    <dbReference type="NCBI Taxonomy" id="151549"/>
    <lineage>
        <taxon>Eukaryota</taxon>
        <taxon>Metazoa</taxon>
        <taxon>Ecdysozoa</taxon>
        <taxon>Arthropoda</taxon>
        <taxon>Hexapoda</taxon>
        <taxon>Insecta</taxon>
        <taxon>Pterygota</taxon>
        <taxon>Neoptera</taxon>
        <taxon>Endopterygota</taxon>
        <taxon>Lepidoptera</taxon>
        <taxon>Glossata</taxon>
        <taxon>Ditrysia</taxon>
        <taxon>Tineoidea</taxon>
        <taxon>Psychidae</taxon>
        <taxon>Oiketicinae</taxon>
        <taxon>Eumeta</taxon>
    </lineage>
</organism>
<dbReference type="Proteomes" id="UP000299102">
    <property type="component" value="Unassembled WGS sequence"/>
</dbReference>